<reference evidence="2" key="2">
    <citation type="submission" date="2017-12" db="EMBL/GenBank/DDBJ databases">
        <title>Genome sequence of the Bar-tailed Godwit (Limosa lapponica baueri).</title>
        <authorList>
            <person name="Lima N.C.B."/>
            <person name="Parody-Merino A.M."/>
            <person name="Battley P.F."/>
            <person name="Fidler A.E."/>
            <person name="Prosdocimi F."/>
        </authorList>
    </citation>
    <scope>NUCLEOTIDE SEQUENCE [LARGE SCALE GENOMIC DNA]</scope>
</reference>
<accession>A0A2I0UE76</accession>
<protein>
    <submittedName>
        <fullName evidence="1">Uncharacterized protein</fullName>
    </submittedName>
</protein>
<sequence length="132" mass="14364">MPLSTDDLPDPKFSAIVVSRFQIRQYLLLLGLQQKCFTPLKRGNLNDMPVKRVSLKASVMSRLIITSGPKDIPEVQTSSVTSLDPIHQHSAATFLGQERDVSLYPGHPLSSQKYVTFALAAPCAIEVAAVSG</sequence>
<proteinExistence type="predicted"/>
<keyword evidence="2" id="KW-1185">Reference proteome</keyword>
<gene>
    <name evidence="1" type="ORF">llap_5349</name>
</gene>
<name>A0A2I0UE76_LIMLA</name>
<dbReference type="AlphaFoldDB" id="A0A2I0UE76"/>
<reference evidence="2" key="1">
    <citation type="submission" date="2017-11" db="EMBL/GenBank/DDBJ databases">
        <authorList>
            <person name="Lima N.C."/>
            <person name="Parody-Merino A.M."/>
            <person name="Battley P.F."/>
            <person name="Fidler A.E."/>
            <person name="Prosdocimi F."/>
        </authorList>
    </citation>
    <scope>NUCLEOTIDE SEQUENCE [LARGE SCALE GENOMIC DNA]</scope>
</reference>
<evidence type="ECO:0000313" key="2">
    <source>
        <dbReference type="Proteomes" id="UP000233556"/>
    </source>
</evidence>
<dbReference type="Proteomes" id="UP000233556">
    <property type="component" value="Unassembled WGS sequence"/>
</dbReference>
<organism evidence="1 2">
    <name type="scientific">Limosa lapponica baueri</name>
    <dbReference type="NCBI Taxonomy" id="1758121"/>
    <lineage>
        <taxon>Eukaryota</taxon>
        <taxon>Metazoa</taxon>
        <taxon>Chordata</taxon>
        <taxon>Craniata</taxon>
        <taxon>Vertebrata</taxon>
        <taxon>Euteleostomi</taxon>
        <taxon>Archelosauria</taxon>
        <taxon>Archosauria</taxon>
        <taxon>Dinosauria</taxon>
        <taxon>Saurischia</taxon>
        <taxon>Theropoda</taxon>
        <taxon>Coelurosauria</taxon>
        <taxon>Aves</taxon>
        <taxon>Neognathae</taxon>
        <taxon>Neoaves</taxon>
        <taxon>Charadriiformes</taxon>
        <taxon>Scolopacidae</taxon>
        <taxon>Limosa</taxon>
    </lineage>
</organism>
<dbReference type="EMBL" id="KZ505832">
    <property type="protein sequence ID" value="PKU44354.1"/>
    <property type="molecule type" value="Genomic_DNA"/>
</dbReference>
<evidence type="ECO:0000313" key="1">
    <source>
        <dbReference type="EMBL" id="PKU44354.1"/>
    </source>
</evidence>